<dbReference type="Pfam" id="PF01979">
    <property type="entry name" value="Amidohydro_1"/>
    <property type="match status" value="1"/>
</dbReference>
<dbReference type="GO" id="GO:0016810">
    <property type="term" value="F:hydrolase activity, acting on carbon-nitrogen (but not peptide) bonds"/>
    <property type="evidence" value="ECO:0007669"/>
    <property type="project" value="InterPro"/>
</dbReference>
<gene>
    <name evidence="3" type="ORF">Pla22_18240</name>
</gene>
<dbReference type="Gene3D" id="3.20.20.140">
    <property type="entry name" value="Metal-dependent hydrolases"/>
    <property type="match status" value="1"/>
</dbReference>
<evidence type="ECO:0000259" key="2">
    <source>
        <dbReference type="Pfam" id="PF01979"/>
    </source>
</evidence>
<comment type="caution">
    <text evidence="3">The sequence shown here is derived from an EMBL/GenBank/DDBJ whole genome shotgun (WGS) entry which is preliminary data.</text>
</comment>
<dbReference type="InterPro" id="IPR006680">
    <property type="entry name" value="Amidohydro-rel"/>
</dbReference>
<evidence type="ECO:0000313" key="4">
    <source>
        <dbReference type="Proteomes" id="UP000316598"/>
    </source>
</evidence>
<accession>A0A5C5WVA8</accession>
<name>A0A5C5WVA8_9BACT</name>
<dbReference type="SUPFAM" id="SSF51556">
    <property type="entry name" value="Metallo-dependent hydrolases"/>
    <property type="match status" value="1"/>
</dbReference>
<feature type="domain" description="Amidohydrolase-related" evidence="2">
    <location>
        <begin position="53"/>
        <end position="373"/>
    </location>
</feature>
<evidence type="ECO:0000313" key="3">
    <source>
        <dbReference type="EMBL" id="TWT54189.1"/>
    </source>
</evidence>
<dbReference type="OrthoDB" id="9807210at2"/>
<dbReference type="RefSeq" id="WP_146514274.1">
    <property type="nucleotide sequence ID" value="NZ_SJPI01000001.1"/>
</dbReference>
<organism evidence="3 4">
    <name type="scientific">Rubripirellula amarantea</name>
    <dbReference type="NCBI Taxonomy" id="2527999"/>
    <lineage>
        <taxon>Bacteria</taxon>
        <taxon>Pseudomonadati</taxon>
        <taxon>Planctomycetota</taxon>
        <taxon>Planctomycetia</taxon>
        <taxon>Pirellulales</taxon>
        <taxon>Pirellulaceae</taxon>
        <taxon>Rubripirellula</taxon>
    </lineage>
</organism>
<evidence type="ECO:0000256" key="1">
    <source>
        <dbReference type="ARBA" id="ARBA00022801"/>
    </source>
</evidence>
<dbReference type="EMBL" id="SJPI01000001">
    <property type="protein sequence ID" value="TWT54189.1"/>
    <property type="molecule type" value="Genomic_DNA"/>
</dbReference>
<dbReference type="InterPro" id="IPR011059">
    <property type="entry name" value="Metal-dep_hydrolase_composite"/>
</dbReference>
<dbReference type="PANTHER" id="PTHR43794">
    <property type="entry name" value="AMINOHYDROLASE SSNA-RELATED"/>
    <property type="match status" value="1"/>
</dbReference>
<keyword evidence="4" id="KW-1185">Reference proteome</keyword>
<dbReference type="SUPFAM" id="SSF51338">
    <property type="entry name" value="Composite domain of metallo-dependent hydrolases"/>
    <property type="match status" value="1"/>
</dbReference>
<keyword evidence="1 3" id="KW-0378">Hydrolase</keyword>
<dbReference type="Proteomes" id="UP000316598">
    <property type="component" value="Unassembled WGS sequence"/>
</dbReference>
<sequence>MNEASRLIAARWILPVNGKPIRGGWIECRGQDIVALGKNNPPGKVDDLGDVAILPGLVNAHTHLEFSDFKQPVGHRGIAFDQWIAKVVQSRGQQGDVATAISQGIRESLDSGVRLIGEIATPSTVNPPPVVYPPPVDGLDMVTFAEVLGLNVERASERFAAMNDLASRVTYPGVSPHAPYSTLPKTIQRCVNWSSRFARPLAMHVAESPGERELLVSGTGPIADALKAMGVFNDALFPRCDQPFIELIDQLSKASSVLLIHGNDLREHEIDLISTHSHISVVFCPRTHDFFQFARHPVEKLLAAGVNVALGTDSRASNPDLHLWNEVRFLLRHRMDLQPAEVLKMATANGADALGRPDLGRIAPGTRPGLIGVPTTASSEPNLYRDLSEGMPIVLGRNQSSEA</sequence>
<dbReference type="PANTHER" id="PTHR43794:SF11">
    <property type="entry name" value="AMIDOHYDROLASE-RELATED DOMAIN-CONTAINING PROTEIN"/>
    <property type="match status" value="1"/>
</dbReference>
<dbReference type="EC" id="3.5.4.-" evidence="3"/>
<protein>
    <submittedName>
        <fullName evidence="3">Aminodeoxyfutalosine deaminase</fullName>
        <ecNumber evidence="3">3.5.4.-</ecNumber>
    </submittedName>
</protein>
<dbReference type="AlphaFoldDB" id="A0A5C5WVA8"/>
<dbReference type="InterPro" id="IPR032466">
    <property type="entry name" value="Metal_Hydrolase"/>
</dbReference>
<dbReference type="InterPro" id="IPR050287">
    <property type="entry name" value="MTA/SAH_deaminase"/>
</dbReference>
<proteinExistence type="predicted"/>
<reference evidence="3 4" key="1">
    <citation type="submission" date="2019-02" db="EMBL/GenBank/DDBJ databases">
        <title>Deep-cultivation of Planctomycetes and their phenomic and genomic characterization uncovers novel biology.</title>
        <authorList>
            <person name="Wiegand S."/>
            <person name="Jogler M."/>
            <person name="Boedeker C."/>
            <person name="Pinto D."/>
            <person name="Vollmers J."/>
            <person name="Rivas-Marin E."/>
            <person name="Kohn T."/>
            <person name="Peeters S.H."/>
            <person name="Heuer A."/>
            <person name="Rast P."/>
            <person name="Oberbeckmann S."/>
            <person name="Bunk B."/>
            <person name="Jeske O."/>
            <person name="Meyerdierks A."/>
            <person name="Storesund J.E."/>
            <person name="Kallscheuer N."/>
            <person name="Luecker S."/>
            <person name="Lage O.M."/>
            <person name="Pohl T."/>
            <person name="Merkel B.J."/>
            <person name="Hornburger P."/>
            <person name="Mueller R.-W."/>
            <person name="Bruemmer F."/>
            <person name="Labrenz M."/>
            <person name="Spormann A.M."/>
            <person name="Op Den Camp H."/>
            <person name="Overmann J."/>
            <person name="Amann R."/>
            <person name="Jetten M.S.M."/>
            <person name="Mascher T."/>
            <person name="Medema M.H."/>
            <person name="Devos D.P."/>
            <person name="Kaster A.-K."/>
            <person name="Ovreas L."/>
            <person name="Rohde M."/>
            <person name="Galperin M.Y."/>
            <person name="Jogler C."/>
        </authorList>
    </citation>
    <scope>NUCLEOTIDE SEQUENCE [LARGE SCALE GENOMIC DNA]</scope>
    <source>
        <strain evidence="3 4">Pla22</strain>
    </source>
</reference>